<dbReference type="PROSITE" id="PS51900">
    <property type="entry name" value="CB"/>
    <property type="match status" value="1"/>
</dbReference>
<sequence>MSNTEQQWLDRYLDHLRFQRQYSPRTVDSYRRDLSRLLSFCEAEGIEGWAALSTRQMRRFSAQVHRRGLGGRSVARLLSAARSFFHYLAREGQVTQNPVTGVSAPKSPRKLPEPLDTDQMARLLAIDASDPLALRDLALMELLYSSGLRLSELVSLDMGQVDLRAAALRVTGKGNRQRDLPVGRYAIDALRRWQVVRGELAAAGESALFVSRRGTRL</sequence>
<dbReference type="InterPro" id="IPR044068">
    <property type="entry name" value="CB"/>
</dbReference>
<protein>
    <submittedName>
        <fullName evidence="6">Site-specific tyrosine recombinase XerC</fullName>
    </submittedName>
</protein>
<proteinExistence type="predicted"/>
<reference evidence="6" key="1">
    <citation type="submission" date="2018-06" db="EMBL/GenBank/DDBJ databases">
        <authorList>
            <person name="Zhirakovskaya E."/>
        </authorList>
    </citation>
    <scope>NUCLEOTIDE SEQUENCE</scope>
</reference>
<dbReference type="EMBL" id="UOFU01000146">
    <property type="protein sequence ID" value="VAW98438.1"/>
    <property type="molecule type" value="Genomic_DNA"/>
</dbReference>
<evidence type="ECO:0000256" key="3">
    <source>
        <dbReference type="ARBA" id="ARBA00023172"/>
    </source>
</evidence>
<dbReference type="InterPro" id="IPR013762">
    <property type="entry name" value="Integrase-like_cat_sf"/>
</dbReference>
<dbReference type="PANTHER" id="PTHR30349:SF81">
    <property type="entry name" value="TYROSINE RECOMBINASE XERC"/>
    <property type="match status" value="1"/>
</dbReference>
<evidence type="ECO:0000259" key="4">
    <source>
        <dbReference type="PROSITE" id="PS51898"/>
    </source>
</evidence>
<dbReference type="InterPro" id="IPR010998">
    <property type="entry name" value="Integrase_recombinase_N"/>
</dbReference>
<dbReference type="InterPro" id="IPR050090">
    <property type="entry name" value="Tyrosine_recombinase_XerCD"/>
</dbReference>
<evidence type="ECO:0000259" key="5">
    <source>
        <dbReference type="PROSITE" id="PS51900"/>
    </source>
</evidence>
<organism evidence="6">
    <name type="scientific">hydrothermal vent metagenome</name>
    <dbReference type="NCBI Taxonomy" id="652676"/>
    <lineage>
        <taxon>unclassified sequences</taxon>
        <taxon>metagenomes</taxon>
        <taxon>ecological metagenomes</taxon>
    </lineage>
</organism>
<dbReference type="Pfam" id="PF02899">
    <property type="entry name" value="Phage_int_SAM_1"/>
    <property type="match status" value="1"/>
</dbReference>
<dbReference type="InterPro" id="IPR011010">
    <property type="entry name" value="DNA_brk_join_enz"/>
</dbReference>
<dbReference type="GO" id="GO:0006310">
    <property type="term" value="P:DNA recombination"/>
    <property type="evidence" value="ECO:0007669"/>
    <property type="project" value="UniProtKB-KW"/>
</dbReference>
<dbReference type="GO" id="GO:0003677">
    <property type="term" value="F:DNA binding"/>
    <property type="evidence" value="ECO:0007669"/>
    <property type="project" value="UniProtKB-KW"/>
</dbReference>
<dbReference type="AlphaFoldDB" id="A0A3B0ZY03"/>
<dbReference type="GO" id="GO:0015074">
    <property type="term" value="P:DNA integration"/>
    <property type="evidence" value="ECO:0007669"/>
    <property type="project" value="UniProtKB-KW"/>
</dbReference>
<dbReference type="SUPFAM" id="SSF56349">
    <property type="entry name" value="DNA breaking-rejoining enzymes"/>
    <property type="match status" value="1"/>
</dbReference>
<keyword evidence="1" id="KW-0229">DNA integration</keyword>
<accession>A0A3B0ZY03</accession>
<dbReference type="PANTHER" id="PTHR30349">
    <property type="entry name" value="PHAGE INTEGRASE-RELATED"/>
    <property type="match status" value="1"/>
</dbReference>
<dbReference type="PROSITE" id="PS51898">
    <property type="entry name" value="TYR_RECOMBINASE"/>
    <property type="match status" value="1"/>
</dbReference>
<evidence type="ECO:0000256" key="1">
    <source>
        <dbReference type="ARBA" id="ARBA00022908"/>
    </source>
</evidence>
<name>A0A3B0ZY03_9ZZZZ</name>
<dbReference type="Gene3D" id="1.10.443.10">
    <property type="entry name" value="Intergrase catalytic core"/>
    <property type="match status" value="1"/>
</dbReference>
<gene>
    <name evidence="6" type="ORF">MNBD_GAMMA20-1780</name>
</gene>
<evidence type="ECO:0000256" key="2">
    <source>
        <dbReference type="ARBA" id="ARBA00023125"/>
    </source>
</evidence>
<dbReference type="InterPro" id="IPR004107">
    <property type="entry name" value="Integrase_SAM-like_N"/>
</dbReference>
<feature type="domain" description="Tyr recombinase" evidence="4">
    <location>
        <begin position="110"/>
        <end position="217"/>
    </location>
</feature>
<dbReference type="InterPro" id="IPR002104">
    <property type="entry name" value="Integrase_catalytic"/>
</dbReference>
<keyword evidence="3" id="KW-0233">DNA recombination</keyword>
<dbReference type="Pfam" id="PF00589">
    <property type="entry name" value="Phage_integrase"/>
    <property type="match status" value="1"/>
</dbReference>
<feature type="non-terminal residue" evidence="6">
    <location>
        <position position="217"/>
    </location>
</feature>
<feature type="domain" description="Core-binding (CB)" evidence="5">
    <location>
        <begin position="3"/>
        <end position="89"/>
    </location>
</feature>
<dbReference type="Gene3D" id="1.10.150.130">
    <property type="match status" value="1"/>
</dbReference>
<keyword evidence="2" id="KW-0238">DNA-binding</keyword>
<evidence type="ECO:0000313" key="6">
    <source>
        <dbReference type="EMBL" id="VAW98438.1"/>
    </source>
</evidence>